<gene>
    <name evidence="1" type="ORF">NEE14_012925</name>
</gene>
<dbReference type="EMBL" id="CP146284">
    <property type="protein sequence ID" value="WWV65887.1"/>
    <property type="molecule type" value="Genomic_DNA"/>
</dbReference>
<protein>
    <recommendedName>
        <fullName evidence="3">Outer membrane protein beta-barrel domain-containing protein</fullName>
    </recommendedName>
</protein>
<proteinExistence type="predicted"/>
<accession>A0ABZ2IIL7</accession>
<evidence type="ECO:0000313" key="1">
    <source>
        <dbReference type="EMBL" id="WWV65887.1"/>
    </source>
</evidence>
<sequence length="252" mass="28338">MKRIAILFLIAILSPIAINAQTKILGRKVFDRGIQNHTFIPKGQWMVGSTFSYSEHEDGNFSFMGLLEDIESTGYSFRVSPFFGYFIRDNVAIGGRFAYKRSYTDLGNISLDLDEDLNFDISDLKYLEHEFSTTGFVRTYMPIGRSKVFGLFNEARLTYSYGQGKNSSGEMGTADYSGTYQTVNKLQIGMCPGLTAFITNFAAVEVSVDVLGFDVKWTDQVTNQVETGSRRSSSADFKIDLFSINLGMNFYF</sequence>
<organism evidence="1 2">
    <name type="scientific">Parabacteroides absconsus</name>
    <dbReference type="NCBI Taxonomy" id="2951805"/>
    <lineage>
        <taxon>Bacteria</taxon>
        <taxon>Pseudomonadati</taxon>
        <taxon>Bacteroidota</taxon>
        <taxon>Bacteroidia</taxon>
        <taxon>Bacteroidales</taxon>
        <taxon>Tannerellaceae</taxon>
        <taxon>Parabacteroides</taxon>
    </lineage>
</organism>
<keyword evidence="2" id="KW-1185">Reference proteome</keyword>
<reference evidence="1 2" key="1">
    <citation type="submission" date="2024-02" db="EMBL/GenBank/DDBJ databases">
        <title>Whole genome sequencing of Parabacteroides sp. AD58.</title>
        <authorList>
            <person name="Chaplin A.V."/>
            <person name="Pikina A.P."/>
            <person name="Sokolova S.R."/>
            <person name="Korostin D.O."/>
            <person name="Efimov B.A."/>
        </authorList>
    </citation>
    <scope>NUCLEOTIDE SEQUENCE [LARGE SCALE GENOMIC DNA]</scope>
    <source>
        <strain evidence="1 2">AD58</strain>
    </source>
</reference>
<evidence type="ECO:0000313" key="2">
    <source>
        <dbReference type="Proteomes" id="UP001320603"/>
    </source>
</evidence>
<dbReference type="Proteomes" id="UP001320603">
    <property type="component" value="Chromosome"/>
</dbReference>
<dbReference type="RefSeq" id="WP_251967015.1">
    <property type="nucleotide sequence ID" value="NZ_CP146284.1"/>
</dbReference>
<evidence type="ECO:0008006" key="3">
    <source>
        <dbReference type="Google" id="ProtNLM"/>
    </source>
</evidence>
<name>A0ABZ2IIL7_9BACT</name>